<dbReference type="EMBL" id="UINC01000353">
    <property type="protein sequence ID" value="SUZ53845.1"/>
    <property type="molecule type" value="Genomic_DNA"/>
</dbReference>
<evidence type="ECO:0000256" key="1">
    <source>
        <dbReference type="SAM" id="Phobius"/>
    </source>
</evidence>
<dbReference type="AlphaFoldDB" id="A0A381NH02"/>
<organism evidence="2">
    <name type="scientific">marine metagenome</name>
    <dbReference type="NCBI Taxonomy" id="408172"/>
    <lineage>
        <taxon>unclassified sequences</taxon>
        <taxon>metagenomes</taxon>
        <taxon>ecological metagenomes</taxon>
    </lineage>
</organism>
<protein>
    <recommendedName>
        <fullName evidence="3">DUF2269 family protein</fullName>
    </recommendedName>
</protein>
<keyword evidence="1" id="KW-1133">Transmembrane helix</keyword>
<evidence type="ECO:0008006" key="3">
    <source>
        <dbReference type="Google" id="ProtNLM"/>
    </source>
</evidence>
<name>A0A381NH02_9ZZZZ</name>
<keyword evidence="1" id="KW-0812">Transmembrane</keyword>
<sequence length="113" mass="12201">MNLQMFVLLHLVSVILLSGVTFAAFAAPVEENRRKYLMRSGALSLLVFLSGFGVMGMMGLGFPGWALVKVVCWLVLSGLTGMAFRMTGQVPMLAAVATVVIVIAVTMVTYRPF</sequence>
<feature type="transmembrane region" description="Helical" evidence="1">
    <location>
        <begin position="90"/>
        <end position="110"/>
    </location>
</feature>
<gene>
    <name evidence="2" type="ORF">METZ01_LOCUS6699</name>
</gene>
<keyword evidence="1" id="KW-0472">Membrane</keyword>
<proteinExistence type="predicted"/>
<reference evidence="2" key="1">
    <citation type="submission" date="2018-05" db="EMBL/GenBank/DDBJ databases">
        <authorList>
            <person name="Lanie J.A."/>
            <person name="Ng W.-L."/>
            <person name="Kazmierczak K.M."/>
            <person name="Andrzejewski T.M."/>
            <person name="Davidsen T.M."/>
            <person name="Wayne K.J."/>
            <person name="Tettelin H."/>
            <person name="Glass J.I."/>
            <person name="Rusch D."/>
            <person name="Podicherti R."/>
            <person name="Tsui H.-C.T."/>
            <person name="Winkler M.E."/>
        </authorList>
    </citation>
    <scope>NUCLEOTIDE SEQUENCE</scope>
</reference>
<accession>A0A381NH02</accession>
<evidence type="ECO:0000313" key="2">
    <source>
        <dbReference type="EMBL" id="SUZ53845.1"/>
    </source>
</evidence>